<dbReference type="GO" id="GO:0008270">
    <property type="term" value="F:zinc ion binding"/>
    <property type="evidence" value="ECO:0007669"/>
    <property type="project" value="UniProtKB-KW"/>
</dbReference>
<protein>
    <recommendedName>
        <fullName evidence="6">C2H2-type domain-containing protein</fullName>
    </recommendedName>
</protein>
<feature type="region of interest" description="Disordered" evidence="5">
    <location>
        <begin position="671"/>
        <end position="726"/>
    </location>
</feature>
<dbReference type="SMART" id="SM00355">
    <property type="entry name" value="ZnF_C2H2"/>
    <property type="match status" value="8"/>
</dbReference>
<gene>
    <name evidence="7" type="ORF">WR25_05629</name>
</gene>
<dbReference type="InterPro" id="IPR013087">
    <property type="entry name" value="Znf_C2H2_type"/>
</dbReference>
<proteinExistence type="predicted"/>
<dbReference type="GO" id="GO:0005634">
    <property type="term" value="C:nucleus"/>
    <property type="evidence" value="ECO:0007669"/>
    <property type="project" value="TreeGrafter"/>
</dbReference>
<evidence type="ECO:0000256" key="2">
    <source>
        <dbReference type="ARBA" id="ARBA00022737"/>
    </source>
</evidence>
<organism evidence="7 8">
    <name type="scientific">Diploscapter pachys</name>
    <dbReference type="NCBI Taxonomy" id="2018661"/>
    <lineage>
        <taxon>Eukaryota</taxon>
        <taxon>Metazoa</taxon>
        <taxon>Ecdysozoa</taxon>
        <taxon>Nematoda</taxon>
        <taxon>Chromadorea</taxon>
        <taxon>Rhabditida</taxon>
        <taxon>Rhabditina</taxon>
        <taxon>Rhabditomorpha</taxon>
        <taxon>Rhabditoidea</taxon>
        <taxon>Rhabditidae</taxon>
        <taxon>Diploscapter</taxon>
    </lineage>
</organism>
<feature type="domain" description="C2H2-type" evidence="6">
    <location>
        <begin position="433"/>
        <end position="456"/>
    </location>
</feature>
<feature type="domain" description="C2H2-type" evidence="6">
    <location>
        <begin position="3"/>
        <end position="26"/>
    </location>
</feature>
<keyword evidence="4" id="KW-0862">Zinc</keyword>
<dbReference type="PANTHER" id="PTHR24379">
    <property type="entry name" value="KRAB AND ZINC FINGER DOMAIN-CONTAINING"/>
    <property type="match status" value="1"/>
</dbReference>
<evidence type="ECO:0000313" key="7">
    <source>
        <dbReference type="EMBL" id="PAV64140.1"/>
    </source>
</evidence>
<evidence type="ECO:0000256" key="1">
    <source>
        <dbReference type="ARBA" id="ARBA00022723"/>
    </source>
</evidence>
<keyword evidence="2" id="KW-0677">Repeat</keyword>
<accession>A0A2A2JR43</accession>
<feature type="domain" description="C2H2-type" evidence="6">
    <location>
        <begin position="285"/>
        <end position="306"/>
    </location>
</feature>
<dbReference type="GO" id="GO:0000981">
    <property type="term" value="F:DNA-binding transcription factor activity, RNA polymerase II-specific"/>
    <property type="evidence" value="ECO:0007669"/>
    <property type="project" value="TreeGrafter"/>
</dbReference>
<dbReference type="Proteomes" id="UP000218231">
    <property type="component" value="Unassembled WGS sequence"/>
</dbReference>
<evidence type="ECO:0000313" key="8">
    <source>
        <dbReference type="Proteomes" id="UP000218231"/>
    </source>
</evidence>
<dbReference type="Gene3D" id="3.30.160.60">
    <property type="entry name" value="Classic Zinc Finger"/>
    <property type="match status" value="3"/>
</dbReference>
<keyword evidence="8" id="KW-1185">Reference proteome</keyword>
<evidence type="ECO:0000256" key="4">
    <source>
        <dbReference type="ARBA" id="ARBA00022833"/>
    </source>
</evidence>
<evidence type="ECO:0000259" key="6">
    <source>
        <dbReference type="SMART" id="SM00355"/>
    </source>
</evidence>
<evidence type="ECO:0000256" key="3">
    <source>
        <dbReference type="ARBA" id="ARBA00022771"/>
    </source>
</evidence>
<reference evidence="7 8" key="1">
    <citation type="journal article" date="2017" name="Curr. Biol.">
        <title>Genome architecture and evolution of a unichromosomal asexual nematode.</title>
        <authorList>
            <person name="Fradin H."/>
            <person name="Zegar C."/>
            <person name="Gutwein M."/>
            <person name="Lucas J."/>
            <person name="Kovtun M."/>
            <person name="Corcoran D."/>
            <person name="Baugh L.R."/>
            <person name="Kiontke K."/>
            <person name="Gunsalus K."/>
            <person name="Fitch D.H."/>
            <person name="Piano F."/>
        </authorList>
    </citation>
    <scope>NUCLEOTIDE SEQUENCE [LARGE SCALE GENOMIC DNA]</scope>
    <source>
        <strain evidence="7">PF1309</strain>
    </source>
</reference>
<dbReference type="AlphaFoldDB" id="A0A2A2JR43"/>
<sequence>MGLNCPVCSYRKPDRKSLKEHICFEHLELDRYKCMLCSRTRVTKKQILEHCLAIHGQLNSPMMFNYIPEKEEKLKELMELAKSGENQSEQRAEEERKGQQLNVVPHTLDDVFNKNSHIDNKDLEIKAGIFMKRPVGIGMRTTKWQTKMSYKMALERLKMKMDAEQNGEQEQRLKRTIKMENDWTDSEADAADALLRLRFSNIHSDTSFRFHARSRDSGVASSSSGTPFSSGYHFQRLPALLPIKRGRSKGEMLLSHTKGLKQKSKIPVVSNEKIGKKGRKAFDRYKCKKCGEVVNSNHLGHHAAYHLDNPIYSCSADDCRFTHFLKTGINLHIKQAHDGQAQVEGEVTEDVKEQIKASLKRLDVLYYQFERLQMECFAGVAPQSLVLSKKRLALNLADRIRCKICDKNISNRADNLRGHCASHMLSIHQQPRFTCRLCGHSAAFYTTIRDHCITSHGNESHKEFDDAIKSWKAEHVRDVSLKCFGDENFLLEKMPQGWKPADPDVMQIVNVAVDAPDTIVKAKRKRQRKVGREGDNVAKNQTYCNLCMKSLSARRESILQHAATHMLCLYSQPRYICRQCDYSAAHLANVRAHSVSHHKTKDKIYDDIIMTWKKDVVKDLSQKIFGDENFISRNMPQAWNKKDENILDSEQSTSNTEMLLNTIQMLHGGMEENGEEEEKEEMEEMEESTETTDRDRADRDAEEEEDEMEVEKKNYESGNLTEFWSI</sequence>
<feature type="compositionally biased region" description="Acidic residues" evidence="5">
    <location>
        <begin position="672"/>
        <end position="690"/>
    </location>
</feature>
<dbReference type="GO" id="GO:0000977">
    <property type="term" value="F:RNA polymerase II transcription regulatory region sequence-specific DNA binding"/>
    <property type="evidence" value="ECO:0007669"/>
    <property type="project" value="TreeGrafter"/>
</dbReference>
<feature type="domain" description="C2H2-type" evidence="6">
    <location>
        <begin position="542"/>
        <end position="565"/>
    </location>
</feature>
<dbReference type="PANTHER" id="PTHR24379:SF133">
    <property type="entry name" value="ZFP617 PROTEIN-RELATED"/>
    <property type="match status" value="1"/>
</dbReference>
<dbReference type="EMBL" id="LIAE01010276">
    <property type="protein sequence ID" value="PAV64140.1"/>
    <property type="molecule type" value="Genomic_DNA"/>
</dbReference>
<name>A0A2A2JR43_9BILA</name>
<keyword evidence="3" id="KW-0863">Zinc-finger</keyword>
<comment type="caution">
    <text evidence="7">The sequence shown here is derived from an EMBL/GenBank/DDBJ whole genome shotgun (WGS) entry which is preliminary data.</text>
</comment>
<feature type="compositionally biased region" description="Acidic residues" evidence="5">
    <location>
        <begin position="700"/>
        <end position="709"/>
    </location>
</feature>
<feature type="domain" description="C2H2-type" evidence="6">
    <location>
        <begin position="32"/>
        <end position="55"/>
    </location>
</feature>
<feature type="domain" description="C2H2-type" evidence="6">
    <location>
        <begin position="575"/>
        <end position="597"/>
    </location>
</feature>
<feature type="domain" description="C2H2-type" evidence="6">
    <location>
        <begin position="312"/>
        <end position="337"/>
    </location>
</feature>
<evidence type="ECO:0000256" key="5">
    <source>
        <dbReference type="SAM" id="MobiDB-lite"/>
    </source>
</evidence>
<feature type="compositionally biased region" description="Polar residues" evidence="5">
    <location>
        <begin position="716"/>
        <end position="726"/>
    </location>
</feature>
<feature type="domain" description="C2H2-type" evidence="6">
    <location>
        <begin position="400"/>
        <end position="423"/>
    </location>
</feature>
<keyword evidence="1" id="KW-0479">Metal-binding</keyword>